<proteinExistence type="predicted"/>
<reference evidence="2" key="1">
    <citation type="journal article" date="2011" name="Genome Biol.">
        <title>Comparative and functional genomics provide insights into the pathogenicity of dermatophytic fungi.</title>
        <authorList>
            <person name="Burmester A."/>
            <person name="Shelest E."/>
            <person name="Gloeckner G."/>
            <person name="Heddergott C."/>
            <person name="Schindler S."/>
            <person name="Staib P."/>
            <person name="Heidel A."/>
            <person name="Felder M."/>
            <person name="Petzold A."/>
            <person name="Szafranski K."/>
            <person name="Feuermann M."/>
            <person name="Pedruzzi I."/>
            <person name="Priebe S."/>
            <person name="Groth M."/>
            <person name="Winkler R."/>
            <person name="Li W."/>
            <person name="Kniemeyer O."/>
            <person name="Schroeckh V."/>
            <person name="Hertweck C."/>
            <person name="Hube B."/>
            <person name="White T.C."/>
            <person name="Platzer M."/>
            <person name="Guthke R."/>
            <person name="Heitman J."/>
            <person name="Woestemeyer J."/>
            <person name="Zipfel P.F."/>
            <person name="Monod M."/>
            <person name="Brakhage A.A."/>
        </authorList>
    </citation>
    <scope>NUCLEOTIDE SEQUENCE [LARGE SCALE GENOMIC DNA]</scope>
    <source>
        <strain evidence="2">HKI 0517</strain>
    </source>
</reference>
<dbReference type="RefSeq" id="XP_003018767.1">
    <property type="nucleotide sequence ID" value="XM_003018721.1"/>
</dbReference>
<dbReference type="EMBL" id="ACYE01000422">
    <property type="protein sequence ID" value="EFE38122.1"/>
    <property type="molecule type" value="Genomic_DNA"/>
</dbReference>
<evidence type="ECO:0000313" key="1">
    <source>
        <dbReference type="EMBL" id="EFE38122.1"/>
    </source>
</evidence>
<sequence length="94" mass="10530">MDVEVVVFFFGGQRGSERGAKEEEEEEEEVGFGLRGRTFAATRKKERALGSFGQCASCFGMLTQRQAAIEQPGRCDMQGAEGRLSWHFNELSIY</sequence>
<dbReference type="GeneID" id="9581162"/>
<dbReference type="AlphaFoldDB" id="D4DJ37"/>
<organism evidence="1 2">
    <name type="scientific">Trichophyton verrucosum (strain HKI 0517)</name>
    <dbReference type="NCBI Taxonomy" id="663202"/>
    <lineage>
        <taxon>Eukaryota</taxon>
        <taxon>Fungi</taxon>
        <taxon>Dikarya</taxon>
        <taxon>Ascomycota</taxon>
        <taxon>Pezizomycotina</taxon>
        <taxon>Eurotiomycetes</taxon>
        <taxon>Eurotiomycetidae</taxon>
        <taxon>Onygenales</taxon>
        <taxon>Arthrodermataceae</taxon>
        <taxon>Trichophyton</taxon>
    </lineage>
</organism>
<protein>
    <submittedName>
        <fullName evidence="1">Uncharacterized protein</fullName>
    </submittedName>
</protein>
<dbReference type="Proteomes" id="UP000008383">
    <property type="component" value="Unassembled WGS sequence"/>
</dbReference>
<evidence type="ECO:0000313" key="2">
    <source>
        <dbReference type="Proteomes" id="UP000008383"/>
    </source>
</evidence>
<comment type="caution">
    <text evidence="1">The sequence shown here is derived from an EMBL/GenBank/DDBJ whole genome shotgun (WGS) entry which is preliminary data.</text>
</comment>
<keyword evidence="2" id="KW-1185">Reference proteome</keyword>
<dbReference type="HOGENOM" id="CLU_2387757_0_0_1"/>
<dbReference type="KEGG" id="tve:TRV_07202"/>
<accession>D4DJ37</accession>
<gene>
    <name evidence="1" type="ORF">TRV_07202</name>
</gene>
<name>D4DJ37_TRIVH</name>